<dbReference type="GO" id="GO:0008757">
    <property type="term" value="F:S-adenosylmethionine-dependent methyltransferase activity"/>
    <property type="evidence" value="ECO:0007669"/>
    <property type="project" value="InterPro"/>
</dbReference>
<organism evidence="2 3">
    <name type="scientific">Candidatus Thermofonsia Clade 1 bacterium</name>
    <dbReference type="NCBI Taxonomy" id="2364210"/>
    <lineage>
        <taxon>Bacteria</taxon>
        <taxon>Bacillati</taxon>
        <taxon>Chloroflexota</taxon>
        <taxon>Candidatus Thermofontia</taxon>
        <taxon>Candidatus Thermofonsia Clade 1</taxon>
    </lineage>
</organism>
<dbReference type="SUPFAM" id="SSF53335">
    <property type="entry name" value="S-adenosyl-L-methionine-dependent methyltransferases"/>
    <property type="match status" value="1"/>
</dbReference>
<dbReference type="CDD" id="cd02440">
    <property type="entry name" value="AdoMet_MTases"/>
    <property type="match status" value="1"/>
</dbReference>
<feature type="domain" description="Methyltransferase type 11" evidence="1">
    <location>
        <begin position="17"/>
        <end position="104"/>
    </location>
</feature>
<dbReference type="AlphaFoldDB" id="A0A2M8PCY5"/>
<keyword evidence="2" id="KW-0808">Transferase</keyword>
<comment type="caution">
    <text evidence="2">The sequence shown here is derived from an EMBL/GenBank/DDBJ whole genome shotgun (WGS) entry which is preliminary data.</text>
</comment>
<proteinExistence type="predicted"/>
<dbReference type="Pfam" id="PF08241">
    <property type="entry name" value="Methyltransf_11"/>
    <property type="match status" value="1"/>
</dbReference>
<reference evidence="2 3" key="1">
    <citation type="submission" date="2017-11" db="EMBL/GenBank/DDBJ databases">
        <title>Evolution of Phototrophy in the Chloroflexi Phylum Driven by Horizontal Gene Transfer.</title>
        <authorList>
            <person name="Ward L.M."/>
            <person name="Hemp J."/>
            <person name="Shih P.M."/>
            <person name="Mcglynn S.E."/>
            <person name="Fischer W."/>
        </authorList>
    </citation>
    <scope>NUCLEOTIDE SEQUENCE [LARGE SCALE GENOMIC DNA]</scope>
    <source>
        <strain evidence="2">JP3_13</strain>
    </source>
</reference>
<keyword evidence="2" id="KW-0489">Methyltransferase</keyword>
<protein>
    <submittedName>
        <fullName evidence="2">Class I SAM-dependent methyltransferase</fullName>
    </submittedName>
</protein>
<sequence>MIAAAANLHRAAVLVDGCGVGSYAAQIAERFEAQVEALDIEPERVAIARRRVPRALIAAAEHLPYARDAFDVVLSNEVLEHVQDDRAAVREMVRVTKPNGLIIVFCPNRWYPFETHGHYWRGVYHFGNTPLINYLPDCLRNRLAPHVRAYTAHGLRRLFAGLPVRILKHKRIFGGYDNIAQRAPALAKLMRAALYFAEGTPLRAFGLSHFLVIQKLPQAIASRSMASKSVNRK</sequence>
<evidence type="ECO:0000313" key="2">
    <source>
        <dbReference type="EMBL" id="PJF35416.1"/>
    </source>
</evidence>
<dbReference type="EMBL" id="PGTM01000159">
    <property type="protein sequence ID" value="PJF35416.1"/>
    <property type="molecule type" value="Genomic_DNA"/>
</dbReference>
<dbReference type="InterPro" id="IPR013216">
    <property type="entry name" value="Methyltransf_11"/>
</dbReference>
<dbReference type="GO" id="GO:0032259">
    <property type="term" value="P:methylation"/>
    <property type="evidence" value="ECO:0007669"/>
    <property type="project" value="UniProtKB-KW"/>
</dbReference>
<dbReference type="Gene3D" id="3.40.50.150">
    <property type="entry name" value="Vaccinia Virus protein VP39"/>
    <property type="match status" value="1"/>
</dbReference>
<evidence type="ECO:0000259" key="1">
    <source>
        <dbReference type="Pfam" id="PF08241"/>
    </source>
</evidence>
<gene>
    <name evidence="2" type="ORF">CUN49_10685</name>
</gene>
<dbReference type="PANTHER" id="PTHR42912:SF58">
    <property type="entry name" value="BLR1400 PROTEIN"/>
    <property type="match status" value="1"/>
</dbReference>
<evidence type="ECO:0000313" key="3">
    <source>
        <dbReference type="Proteomes" id="UP000229681"/>
    </source>
</evidence>
<dbReference type="Proteomes" id="UP000229681">
    <property type="component" value="Unassembled WGS sequence"/>
</dbReference>
<dbReference type="InterPro" id="IPR050508">
    <property type="entry name" value="Methyltransf_Superfamily"/>
</dbReference>
<name>A0A2M8PCY5_9CHLR</name>
<accession>A0A2M8PCY5</accession>
<dbReference type="InterPro" id="IPR029063">
    <property type="entry name" value="SAM-dependent_MTases_sf"/>
</dbReference>
<dbReference type="PANTHER" id="PTHR42912">
    <property type="entry name" value="METHYLTRANSFERASE"/>
    <property type="match status" value="1"/>
</dbReference>